<dbReference type="Gene3D" id="2.40.30.110">
    <property type="entry name" value="Aminomethyltransferase beta-barrel domains"/>
    <property type="match status" value="1"/>
</dbReference>
<dbReference type="RefSeq" id="XP_038069939.1">
    <property type="nucleotide sequence ID" value="XM_038214011.1"/>
</dbReference>
<feature type="domain" description="FAD dependent oxidoreductase" evidence="2">
    <location>
        <begin position="51"/>
        <end position="410"/>
    </location>
</feature>
<dbReference type="OMA" id="DHFEPMM"/>
<dbReference type="AlphaFoldDB" id="A0A914B2B9"/>
<dbReference type="InterPro" id="IPR027266">
    <property type="entry name" value="TrmE/GcvT-like"/>
</dbReference>
<dbReference type="EnsemblMetazoa" id="XM_038214012.1">
    <property type="protein sequence ID" value="XP_038069940.1"/>
    <property type="gene ID" value="LOC119739181"/>
</dbReference>
<dbReference type="PANTHER" id="PTHR43757:SF15">
    <property type="entry name" value="PYRUVATE DEHYDROGENASE PHOSPHATASE REGULATORY SUBUNIT, MITOCHONDRIAL-LIKE"/>
    <property type="match status" value="1"/>
</dbReference>
<proteinExistence type="inferred from homology"/>
<dbReference type="InterPro" id="IPR032503">
    <property type="entry name" value="FAO_M"/>
</dbReference>
<name>A0A914B2B9_PATMI</name>
<dbReference type="Pfam" id="PF01571">
    <property type="entry name" value="GCV_T"/>
    <property type="match status" value="1"/>
</dbReference>
<organism evidence="6 7">
    <name type="scientific">Patiria miniata</name>
    <name type="common">Bat star</name>
    <name type="synonym">Asterina miniata</name>
    <dbReference type="NCBI Taxonomy" id="46514"/>
    <lineage>
        <taxon>Eukaryota</taxon>
        <taxon>Metazoa</taxon>
        <taxon>Echinodermata</taxon>
        <taxon>Eleutherozoa</taxon>
        <taxon>Asterozoa</taxon>
        <taxon>Asteroidea</taxon>
        <taxon>Valvatacea</taxon>
        <taxon>Valvatida</taxon>
        <taxon>Asterinidae</taxon>
        <taxon>Patiria</taxon>
    </lineage>
</organism>
<dbReference type="InterPro" id="IPR028896">
    <property type="entry name" value="GcvT/YgfZ/DmdA"/>
</dbReference>
<dbReference type="Gene3D" id="3.30.9.10">
    <property type="entry name" value="D-Amino Acid Oxidase, subunit A, domain 2"/>
    <property type="match status" value="1"/>
</dbReference>
<dbReference type="Pfam" id="PF08669">
    <property type="entry name" value="GCV_T_C"/>
    <property type="match status" value="1"/>
</dbReference>
<dbReference type="InterPro" id="IPR006076">
    <property type="entry name" value="FAD-dep_OxRdtase"/>
</dbReference>
<dbReference type="InterPro" id="IPR013977">
    <property type="entry name" value="GcvT_C"/>
</dbReference>
<dbReference type="Gene3D" id="3.30.1360.120">
    <property type="entry name" value="Probable tRNA modification gtpase trme, domain 1"/>
    <property type="match status" value="1"/>
</dbReference>
<dbReference type="OrthoDB" id="498204at2759"/>
<dbReference type="Gene3D" id="3.50.50.60">
    <property type="entry name" value="FAD/NAD(P)-binding domain"/>
    <property type="match status" value="1"/>
</dbReference>
<dbReference type="SUPFAM" id="SSF51905">
    <property type="entry name" value="FAD/NAD(P)-binding domain"/>
    <property type="match status" value="1"/>
</dbReference>
<evidence type="ECO:0000259" key="5">
    <source>
        <dbReference type="Pfam" id="PF16350"/>
    </source>
</evidence>
<feature type="domain" description="Aminomethyltransferase C-terminal" evidence="4">
    <location>
        <begin position="774"/>
        <end position="861"/>
    </location>
</feature>
<sequence length="867" mass="96493">MLRTQIASWLTRSRRIRLPSRYVADTPQVYLTCSRFSSTSIDEQAIPQQARVVICGGGIAGLSAAYNLAKLGETDVVLLEQGRLTSGTTWHSPGMVSHFRKPALHALSTISARLYKTLEEETGLSTGYREVGCLLLAQTKDRMIDIKRIAAMAKTRNMNCSLMAPSEVHSIVPWVRTDDLEGAMFLPDDAVTDPTNTALSLAKGAKNRGVKILEGVQIQAVLSEDGKVSQVQTSLGDIQCDYFVNAAGQWGRDVGLMSRPTVNVPMHTNAHGYLITKPLPGMDLNHMTPYVRDFDSHILFREWSGGLLCCLIPPVSVPIFHEGIPENSEFLSLPEDPDLFNYVMEKFLHRIPSGEQMEVQQFFLGPECFTPDTKFFFGEAAEMRNYYLMTGISMVGVTMSGGLGQLLAELIVHGETLLGNWSVNPQRFSPQQNNKAYLRERVAEIEGMPFKIGYPFRQLLTARNLRCTTLHDQHVQARAVFEECMGVEIPQLYLGESASEAMVEDIQLGTFYKPVWFDQVKAEYLACREAVAVIDVSSVTTFELEGEMATSLLQTLCANDVDVPVGSVVHSGMLNEHGGYEVCCSVARLKEDRYFIVCPTIQQVKGFHWITRQLPKDGSVKLRDVSGQYTGLNVLGPKARDVLQKLTNTPLDTASFKPACYKELNFGFASGVRAMTVTDTDEDGMMLFIPNESARHVYATLMSAGSEYGIRPAGYHALRWLTVEQFYPNWGVDFDNEHTPLEIGHETAVKYDKKLEFIGQSALLRQQGEGVHHRLATFVMEDHKVDKDLWCWGSEPIYRNGQLAGMTTSSSFSPTLGSMLCLGWLNNTDPQTGQTQVVTHDYVTKAKYEIDIAGQMFPAKANLYPPK</sequence>
<dbReference type="InterPro" id="IPR006222">
    <property type="entry name" value="GCVT_N"/>
</dbReference>
<evidence type="ECO:0000259" key="2">
    <source>
        <dbReference type="Pfam" id="PF01266"/>
    </source>
</evidence>
<dbReference type="GO" id="GO:0005739">
    <property type="term" value="C:mitochondrion"/>
    <property type="evidence" value="ECO:0007669"/>
    <property type="project" value="TreeGrafter"/>
</dbReference>
<dbReference type="RefSeq" id="XP_038069940.1">
    <property type="nucleotide sequence ID" value="XM_038214012.1"/>
</dbReference>
<dbReference type="PANTHER" id="PTHR43757">
    <property type="entry name" value="AMINOMETHYLTRANSFERASE"/>
    <property type="match status" value="1"/>
</dbReference>
<dbReference type="SUPFAM" id="SSF101790">
    <property type="entry name" value="Aminomethyltransferase beta-barrel domain"/>
    <property type="match status" value="1"/>
</dbReference>
<accession>A0A914B2B9</accession>
<evidence type="ECO:0000313" key="6">
    <source>
        <dbReference type="EnsemblMetazoa" id="XP_038069939.1"/>
    </source>
</evidence>
<evidence type="ECO:0000259" key="3">
    <source>
        <dbReference type="Pfam" id="PF01571"/>
    </source>
</evidence>
<dbReference type="SUPFAM" id="SSF103025">
    <property type="entry name" value="Folate-binding domain"/>
    <property type="match status" value="1"/>
</dbReference>
<feature type="domain" description="FAD dependent oxidoreductase central" evidence="5">
    <location>
        <begin position="414"/>
        <end position="467"/>
    </location>
</feature>
<evidence type="ECO:0000259" key="4">
    <source>
        <dbReference type="Pfam" id="PF08669"/>
    </source>
</evidence>
<dbReference type="Proteomes" id="UP000887568">
    <property type="component" value="Unplaced"/>
</dbReference>
<evidence type="ECO:0000256" key="1">
    <source>
        <dbReference type="ARBA" id="ARBA00008609"/>
    </source>
</evidence>
<dbReference type="GeneID" id="119739181"/>
<dbReference type="SUPFAM" id="SSF54373">
    <property type="entry name" value="FAD-linked reductases, C-terminal domain"/>
    <property type="match status" value="1"/>
</dbReference>
<comment type="similarity">
    <text evidence="1">Belongs to the GcvT family.</text>
</comment>
<dbReference type="Pfam" id="PF01266">
    <property type="entry name" value="DAO"/>
    <property type="match status" value="1"/>
</dbReference>
<protein>
    <submittedName>
        <fullName evidence="6">Uncharacterized protein</fullName>
    </submittedName>
</protein>
<dbReference type="InterPro" id="IPR029043">
    <property type="entry name" value="GcvT/YgfZ_C"/>
</dbReference>
<keyword evidence="7" id="KW-1185">Reference proteome</keyword>
<dbReference type="InterPro" id="IPR036188">
    <property type="entry name" value="FAD/NAD-bd_sf"/>
</dbReference>
<reference evidence="6" key="1">
    <citation type="submission" date="2022-11" db="UniProtKB">
        <authorList>
            <consortium name="EnsemblMetazoa"/>
        </authorList>
    </citation>
    <scope>IDENTIFICATION</scope>
</reference>
<dbReference type="Pfam" id="PF16350">
    <property type="entry name" value="FAO_M"/>
    <property type="match status" value="1"/>
</dbReference>
<dbReference type="EnsemblMetazoa" id="XM_038214011.1">
    <property type="protein sequence ID" value="XP_038069939.1"/>
    <property type="gene ID" value="LOC119739181"/>
</dbReference>
<feature type="domain" description="GCVT N-terminal" evidence="3">
    <location>
        <begin position="470"/>
        <end position="753"/>
    </location>
</feature>
<dbReference type="Gene3D" id="3.30.70.1400">
    <property type="entry name" value="Aminomethyltransferase beta-barrel domains"/>
    <property type="match status" value="1"/>
</dbReference>
<evidence type="ECO:0000313" key="7">
    <source>
        <dbReference type="Proteomes" id="UP000887568"/>
    </source>
</evidence>
<dbReference type="FunFam" id="2.40.30.110:FF:000004">
    <property type="entry name" value="Pyruvate dehydrogenase phosphatase regulatory subunit, mitochondrial"/>
    <property type="match status" value="1"/>
</dbReference>
<dbReference type="FunFam" id="3.30.70.1400:FF:000003">
    <property type="entry name" value="Pyruvate dehydrogenase phosphatase regulatory subunit"/>
    <property type="match status" value="1"/>
</dbReference>